<accession>A0A2G3AMC9</accession>
<comment type="caution">
    <text evidence="3">The sequence shown here is derived from an EMBL/GenBank/DDBJ whole genome shotgun (WGS) entry which is preliminary data.</text>
</comment>
<dbReference type="OMA" id="NCEYVEK"/>
<dbReference type="GO" id="GO:0003723">
    <property type="term" value="F:RNA binding"/>
    <property type="evidence" value="ECO:0007669"/>
    <property type="project" value="InterPro"/>
</dbReference>
<evidence type="ECO:0000313" key="4">
    <source>
        <dbReference type="Proteomes" id="UP000222542"/>
    </source>
</evidence>
<evidence type="ECO:0008006" key="5">
    <source>
        <dbReference type="Google" id="ProtNLM"/>
    </source>
</evidence>
<dbReference type="PANTHER" id="PTHR47926">
    <property type="entry name" value="PENTATRICOPEPTIDE REPEAT-CONTAINING PROTEIN"/>
    <property type="match status" value="1"/>
</dbReference>
<gene>
    <name evidence="3" type="ORF">T459_03274</name>
</gene>
<dbReference type="InterPro" id="IPR011990">
    <property type="entry name" value="TPR-like_helical_dom_sf"/>
</dbReference>
<evidence type="ECO:0000313" key="3">
    <source>
        <dbReference type="EMBL" id="PHT95392.1"/>
    </source>
</evidence>
<proteinExistence type="predicted"/>
<dbReference type="Pfam" id="PF01535">
    <property type="entry name" value="PPR"/>
    <property type="match status" value="2"/>
</dbReference>
<reference evidence="3 4" key="2">
    <citation type="journal article" date="2017" name="Genome Biol.">
        <title>New reference genome sequences of hot pepper reveal the massive evolution of plant disease-resistance genes by retroduplication.</title>
        <authorList>
            <person name="Kim S."/>
            <person name="Park J."/>
            <person name="Yeom S.I."/>
            <person name="Kim Y.M."/>
            <person name="Seo E."/>
            <person name="Kim K.T."/>
            <person name="Kim M.S."/>
            <person name="Lee J.M."/>
            <person name="Cheong K."/>
            <person name="Shin H.S."/>
            <person name="Kim S.B."/>
            <person name="Han K."/>
            <person name="Lee J."/>
            <person name="Park M."/>
            <person name="Lee H.A."/>
            <person name="Lee H.Y."/>
            <person name="Lee Y."/>
            <person name="Oh S."/>
            <person name="Lee J.H."/>
            <person name="Choi E."/>
            <person name="Choi E."/>
            <person name="Lee S.E."/>
            <person name="Jeon J."/>
            <person name="Kim H."/>
            <person name="Choi G."/>
            <person name="Song H."/>
            <person name="Lee J."/>
            <person name="Lee S.C."/>
            <person name="Kwon J.K."/>
            <person name="Lee H.Y."/>
            <person name="Koo N."/>
            <person name="Hong Y."/>
            <person name="Kim R.W."/>
            <person name="Kang W.H."/>
            <person name="Huh J.H."/>
            <person name="Kang B.C."/>
            <person name="Yang T.J."/>
            <person name="Lee Y.H."/>
            <person name="Bennetzen J.L."/>
            <person name="Choi D."/>
        </authorList>
    </citation>
    <scope>NUCLEOTIDE SEQUENCE [LARGE SCALE GENOMIC DNA]</scope>
    <source>
        <strain evidence="4">cv. CM334</strain>
    </source>
</reference>
<reference evidence="3 4" key="1">
    <citation type="journal article" date="2014" name="Nat. Genet.">
        <title>Genome sequence of the hot pepper provides insights into the evolution of pungency in Capsicum species.</title>
        <authorList>
            <person name="Kim S."/>
            <person name="Park M."/>
            <person name="Yeom S.I."/>
            <person name="Kim Y.M."/>
            <person name="Lee J.M."/>
            <person name="Lee H.A."/>
            <person name="Seo E."/>
            <person name="Choi J."/>
            <person name="Cheong K."/>
            <person name="Kim K.T."/>
            <person name="Jung K."/>
            <person name="Lee G.W."/>
            <person name="Oh S.K."/>
            <person name="Bae C."/>
            <person name="Kim S.B."/>
            <person name="Lee H.Y."/>
            <person name="Kim S.Y."/>
            <person name="Kim M.S."/>
            <person name="Kang B.C."/>
            <person name="Jo Y.D."/>
            <person name="Yang H.B."/>
            <person name="Jeong H.J."/>
            <person name="Kang W.H."/>
            <person name="Kwon J.K."/>
            <person name="Shin C."/>
            <person name="Lim J.Y."/>
            <person name="Park J.H."/>
            <person name="Huh J.H."/>
            <person name="Kim J.S."/>
            <person name="Kim B.D."/>
            <person name="Cohen O."/>
            <person name="Paran I."/>
            <person name="Suh M.C."/>
            <person name="Lee S.B."/>
            <person name="Kim Y.K."/>
            <person name="Shin Y."/>
            <person name="Noh S.J."/>
            <person name="Park J."/>
            <person name="Seo Y.S."/>
            <person name="Kwon S.Y."/>
            <person name="Kim H.A."/>
            <person name="Park J.M."/>
            <person name="Kim H.J."/>
            <person name="Choi S.B."/>
            <person name="Bosland P.W."/>
            <person name="Reeves G."/>
            <person name="Jo S.H."/>
            <person name="Lee B.W."/>
            <person name="Cho H.T."/>
            <person name="Choi H.S."/>
            <person name="Lee M.S."/>
            <person name="Yu Y."/>
            <person name="Do Choi Y."/>
            <person name="Park B.S."/>
            <person name="van Deynze A."/>
            <person name="Ashrafi H."/>
            <person name="Hill T."/>
            <person name="Kim W.T."/>
            <person name="Pai H.S."/>
            <person name="Ahn H.K."/>
            <person name="Yeam I."/>
            <person name="Giovannoni J.J."/>
            <person name="Rose J.K."/>
            <person name="Sorensen I."/>
            <person name="Lee S.J."/>
            <person name="Kim R.W."/>
            <person name="Choi I.Y."/>
            <person name="Choi B.S."/>
            <person name="Lim J.S."/>
            <person name="Lee Y.H."/>
            <person name="Choi D."/>
        </authorList>
    </citation>
    <scope>NUCLEOTIDE SEQUENCE [LARGE SCALE GENOMIC DNA]</scope>
    <source>
        <strain evidence="4">cv. CM334</strain>
    </source>
</reference>
<feature type="repeat" description="PPR" evidence="2">
    <location>
        <begin position="1"/>
        <end position="34"/>
    </location>
</feature>
<protein>
    <recommendedName>
        <fullName evidence="5">Pentatricopeptide repeat-containing protein</fullName>
    </recommendedName>
</protein>
<organism evidence="3 4">
    <name type="scientific">Capsicum annuum</name>
    <name type="common">Capsicum pepper</name>
    <dbReference type="NCBI Taxonomy" id="4072"/>
    <lineage>
        <taxon>Eukaryota</taxon>
        <taxon>Viridiplantae</taxon>
        <taxon>Streptophyta</taxon>
        <taxon>Embryophyta</taxon>
        <taxon>Tracheophyta</taxon>
        <taxon>Spermatophyta</taxon>
        <taxon>Magnoliopsida</taxon>
        <taxon>eudicotyledons</taxon>
        <taxon>Gunneridae</taxon>
        <taxon>Pentapetalae</taxon>
        <taxon>asterids</taxon>
        <taxon>lamiids</taxon>
        <taxon>Solanales</taxon>
        <taxon>Solanaceae</taxon>
        <taxon>Solanoideae</taxon>
        <taxon>Capsiceae</taxon>
        <taxon>Capsicum</taxon>
    </lineage>
</organism>
<dbReference type="GO" id="GO:0009451">
    <property type="term" value="P:RNA modification"/>
    <property type="evidence" value="ECO:0007669"/>
    <property type="project" value="InterPro"/>
</dbReference>
<evidence type="ECO:0000256" key="1">
    <source>
        <dbReference type="ARBA" id="ARBA00022737"/>
    </source>
</evidence>
<dbReference type="InterPro" id="IPR046960">
    <property type="entry name" value="PPR_At4g14850-like_plant"/>
</dbReference>
<dbReference type="PROSITE" id="PS51375">
    <property type="entry name" value="PPR"/>
    <property type="match status" value="1"/>
</dbReference>
<sequence length="126" mass="14396">MIAWSAMISGYSRLGMVNECFELFREMQKTEVVPDKVRMVSVILDCAMSGALDLGRWVHAYIDKRLIENDLKLSIAFVNMYVNCEYVEKAIEVFEAMPFKDAKAWSSMIVDLAVNGLAEYALMTFF</sequence>
<dbReference type="AlphaFoldDB" id="A0A2G3AMC9"/>
<evidence type="ECO:0000256" key="2">
    <source>
        <dbReference type="PROSITE-ProRule" id="PRU00708"/>
    </source>
</evidence>
<dbReference type="NCBIfam" id="TIGR00756">
    <property type="entry name" value="PPR"/>
    <property type="match status" value="1"/>
</dbReference>
<name>A0A2G3AMC9_CAPAN</name>
<keyword evidence="4" id="KW-1185">Reference proteome</keyword>
<dbReference type="PANTHER" id="PTHR47926:SF461">
    <property type="entry name" value="PENTATRICOPEPTIDE REPEAT SUPERFAMILY PROTEIN"/>
    <property type="match status" value="1"/>
</dbReference>
<keyword evidence="1" id="KW-0677">Repeat</keyword>
<dbReference type="InterPro" id="IPR002885">
    <property type="entry name" value="PPR_rpt"/>
</dbReference>
<dbReference type="Gramene" id="PHT95392">
    <property type="protein sequence ID" value="PHT95392"/>
    <property type="gene ID" value="T459_03274"/>
</dbReference>
<dbReference type="SMR" id="A0A2G3AMC9"/>
<dbReference type="EMBL" id="AYRZ02000001">
    <property type="protein sequence ID" value="PHT95392.1"/>
    <property type="molecule type" value="Genomic_DNA"/>
</dbReference>
<dbReference type="Gene3D" id="1.25.40.10">
    <property type="entry name" value="Tetratricopeptide repeat domain"/>
    <property type="match status" value="1"/>
</dbReference>
<dbReference type="Proteomes" id="UP000222542">
    <property type="component" value="Unassembled WGS sequence"/>
</dbReference>